<feature type="region of interest" description="Disordered" evidence="3">
    <location>
        <begin position="210"/>
        <end position="231"/>
    </location>
</feature>
<dbReference type="GO" id="GO:0005634">
    <property type="term" value="C:nucleus"/>
    <property type="evidence" value="ECO:0007669"/>
    <property type="project" value="UniProtKB-SubCell"/>
</dbReference>
<dbReference type="Gene3D" id="2.30.280.10">
    <property type="entry name" value="SRA-YDG"/>
    <property type="match status" value="1"/>
</dbReference>
<comment type="subcellular location">
    <subcellularLocation>
        <location evidence="2">Nucleus</location>
    </subcellularLocation>
</comment>
<dbReference type="InterPro" id="IPR015947">
    <property type="entry name" value="PUA-like_sf"/>
</dbReference>
<proteinExistence type="predicted"/>
<organism evidence="5 6">
    <name type="scientific">Venturia effusa</name>
    <dbReference type="NCBI Taxonomy" id="50376"/>
    <lineage>
        <taxon>Eukaryota</taxon>
        <taxon>Fungi</taxon>
        <taxon>Dikarya</taxon>
        <taxon>Ascomycota</taxon>
        <taxon>Pezizomycotina</taxon>
        <taxon>Dothideomycetes</taxon>
        <taxon>Pleosporomycetidae</taxon>
        <taxon>Venturiales</taxon>
        <taxon>Venturiaceae</taxon>
        <taxon>Venturia</taxon>
    </lineage>
</organism>
<dbReference type="OrthoDB" id="2270193at2759"/>
<feature type="region of interest" description="Disordered" evidence="3">
    <location>
        <begin position="237"/>
        <end position="256"/>
    </location>
</feature>
<evidence type="ECO:0000313" key="5">
    <source>
        <dbReference type="EMBL" id="QDS69624.1"/>
    </source>
</evidence>
<keyword evidence="1 2" id="KW-0539">Nucleus</keyword>
<dbReference type="GO" id="GO:0044027">
    <property type="term" value="P:negative regulation of gene expression via chromosomal CpG island methylation"/>
    <property type="evidence" value="ECO:0007669"/>
    <property type="project" value="TreeGrafter"/>
</dbReference>
<dbReference type="InterPro" id="IPR036987">
    <property type="entry name" value="SRA-YDG_sf"/>
</dbReference>
<dbReference type="SUPFAM" id="SSF88697">
    <property type="entry name" value="PUA domain-like"/>
    <property type="match status" value="1"/>
</dbReference>
<evidence type="ECO:0000256" key="2">
    <source>
        <dbReference type="PROSITE-ProRule" id="PRU00358"/>
    </source>
</evidence>
<dbReference type="Pfam" id="PF02182">
    <property type="entry name" value="SAD_SRA"/>
    <property type="match status" value="1"/>
</dbReference>
<evidence type="ECO:0000256" key="1">
    <source>
        <dbReference type="ARBA" id="ARBA00023242"/>
    </source>
</evidence>
<dbReference type="PROSITE" id="PS51015">
    <property type="entry name" value="YDG"/>
    <property type="match status" value="1"/>
</dbReference>
<dbReference type="EMBL" id="CP042187">
    <property type="protein sequence ID" value="QDS69624.1"/>
    <property type="molecule type" value="Genomic_DNA"/>
</dbReference>
<dbReference type="Proteomes" id="UP000316270">
    <property type="component" value="Chromosome 3"/>
</dbReference>
<dbReference type="PANTHER" id="PTHR14140:SF27">
    <property type="entry name" value="OS04G0289800 PROTEIN"/>
    <property type="match status" value="1"/>
</dbReference>
<evidence type="ECO:0000259" key="4">
    <source>
        <dbReference type="PROSITE" id="PS51015"/>
    </source>
</evidence>
<protein>
    <recommendedName>
        <fullName evidence="4">YDG domain-containing protein</fullName>
    </recommendedName>
</protein>
<reference evidence="5 6" key="1">
    <citation type="submission" date="2019-07" db="EMBL/GenBank/DDBJ databases">
        <title>Finished genome of Venturia effusa.</title>
        <authorList>
            <person name="Young C.A."/>
            <person name="Cox M.P."/>
            <person name="Ganley A.R.D."/>
            <person name="David W.J."/>
        </authorList>
    </citation>
    <scope>NUCLEOTIDE SEQUENCE [LARGE SCALE GENOMIC DNA]</scope>
    <source>
        <strain evidence="6">albino</strain>
    </source>
</reference>
<evidence type="ECO:0000256" key="3">
    <source>
        <dbReference type="SAM" id="MobiDB-lite"/>
    </source>
</evidence>
<dbReference type="PANTHER" id="PTHR14140">
    <property type="entry name" value="E3 UBIQUITIN-PROTEIN LIGASE UHRF-RELATED"/>
    <property type="match status" value="1"/>
</dbReference>
<feature type="domain" description="YDG" evidence="4">
    <location>
        <begin position="289"/>
        <end position="430"/>
    </location>
</feature>
<sequence length="457" mass="51581">MFKATTQTRPHRIYRRQEITLRSRRNQGRLHRLHIIKKEYSIRIIRFPGAGPSSPTMSPSAEQDPAANDIPTTYVYDVPSDPKERDEFLKTKGREVMLKYMFACTVDDNGLPKGNRARSLTPQETEDLNMILLALSDIDDLTKDTAKTINLKAILKVVLNKVDTGDKRKTNFPPSAVTIAQNAWDKYMSRYDPEDKGNEWGVDPENVLIGPDDIEDDDGSMSPRPSKRARMSSVVTQSSGNGKFARPPPNHPIFGTEGMMRGILSGRGSEGRIGYKFDPYFNRPSFNKFGRNGCTVGDWWPQQIAVVRDGAHGHIMGGIAGTPNEGVWSILISGGYKGLDEDRGDTILYSGSGKGSEDNTTDVPIVTRATKAMQTAYHLENQIRVIRSSRSDWRNAPNIGFRYDGLYKISRVLTSTNHNGGKYIRFELKRLETEPPYNFSRPTSLERRLYERIQDHY</sequence>
<dbReference type="STRING" id="50376.A0A517L1V7"/>
<accession>A0A517L1V7</accession>
<evidence type="ECO:0000313" key="6">
    <source>
        <dbReference type="Proteomes" id="UP000316270"/>
    </source>
</evidence>
<dbReference type="GO" id="GO:0016567">
    <property type="term" value="P:protein ubiquitination"/>
    <property type="evidence" value="ECO:0007669"/>
    <property type="project" value="TreeGrafter"/>
</dbReference>
<keyword evidence="6" id="KW-1185">Reference proteome</keyword>
<dbReference type="InterPro" id="IPR045134">
    <property type="entry name" value="UHRF1/2-like"/>
</dbReference>
<dbReference type="SMART" id="SM00466">
    <property type="entry name" value="SRA"/>
    <property type="match status" value="1"/>
</dbReference>
<name>A0A517L1V7_9PEZI</name>
<dbReference type="InterPro" id="IPR003105">
    <property type="entry name" value="SRA_YDG"/>
</dbReference>
<dbReference type="GO" id="GO:0061630">
    <property type="term" value="F:ubiquitin protein ligase activity"/>
    <property type="evidence" value="ECO:0007669"/>
    <property type="project" value="TreeGrafter"/>
</dbReference>
<dbReference type="AlphaFoldDB" id="A0A517L1V7"/>
<gene>
    <name evidence="5" type="ORF">FKW77_008898</name>
</gene>